<evidence type="ECO:0000313" key="2">
    <source>
        <dbReference type="Proteomes" id="UP000231157"/>
    </source>
</evidence>
<dbReference type="GO" id="GO:0070573">
    <property type="term" value="F:metallodipeptidase activity"/>
    <property type="evidence" value="ECO:0007669"/>
    <property type="project" value="InterPro"/>
</dbReference>
<dbReference type="SUPFAM" id="SSF51556">
    <property type="entry name" value="Metallo-dependent hydrolases"/>
    <property type="match status" value="1"/>
</dbReference>
<dbReference type="PROSITE" id="PS51365">
    <property type="entry name" value="RENAL_DIPEPTIDASE_2"/>
    <property type="match status" value="1"/>
</dbReference>
<dbReference type="PANTHER" id="PTHR10443">
    <property type="entry name" value="MICROSOMAL DIPEPTIDASE"/>
    <property type="match status" value="1"/>
</dbReference>
<protein>
    <recommendedName>
        <fullName evidence="3">Peptidase M19</fullName>
    </recommendedName>
</protein>
<proteinExistence type="predicted"/>
<gene>
    <name evidence="1" type="ORF">COU07_02480</name>
</gene>
<dbReference type="AlphaFoldDB" id="A0A2H0URZ3"/>
<dbReference type="InterPro" id="IPR032466">
    <property type="entry name" value="Metal_Hydrolase"/>
</dbReference>
<dbReference type="Gene3D" id="3.20.20.140">
    <property type="entry name" value="Metal-dependent hydrolases"/>
    <property type="match status" value="1"/>
</dbReference>
<comment type="caution">
    <text evidence="1">The sequence shown here is derived from an EMBL/GenBank/DDBJ whole genome shotgun (WGS) entry which is preliminary data.</text>
</comment>
<accession>A0A2H0URZ3</accession>
<dbReference type="GO" id="GO:0006508">
    <property type="term" value="P:proteolysis"/>
    <property type="evidence" value="ECO:0007669"/>
    <property type="project" value="InterPro"/>
</dbReference>
<evidence type="ECO:0008006" key="3">
    <source>
        <dbReference type="Google" id="ProtNLM"/>
    </source>
</evidence>
<dbReference type="Proteomes" id="UP000231157">
    <property type="component" value="Unassembled WGS sequence"/>
</dbReference>
<organism evidence="1 2">
    <name type="scientific">Candidatus Harrisonbacteria bacterium CG10_big_fil_rev_8_21_14_0_10_40_38</name>
    <dbReference type="NCBI Taxonomy" id="1974583"/>
    <lineage>
        <taxon>Bacteria</taxon>
        <taxon>Candidatus Harrisoniibacteriota</taxon>
    </lineage>
</organism>
<dbReference type="Pfam" id="PF01244">
    <property type="entry name" value="Peptidase_M19"/>
    <property type="match status" value="1"/>
</dbReference>
<reference evidence="2" key="1">
    <citation type="submission" date="2017-09" db="EMBL/GenBank/DDBJ databases">
        <title>Depth-based differentiation of microbial function through sediment-hosted aquifers and enrichment of novel symbionts in the deep terrestrial subsurface.</title>
        <authorList>
            <person name="Probst A.J."/>
            <person name="Ladd B."/>
            <person name="Jarett J.K."/>
            <person name="Geller-Mcgrath D.E."/>
            <person name="Sieber C.M.K."/>
            <person name="Emerson J.B."/>
            <person name="Anantharaman K."/>
            <person name="Thomas B.C."/>
            <person name="Malmstrom R."/>
            <person name="Stieglmeier M."/>
            <person name="Klingl A."/>
            <person name="Woyke T."/>
            <person name="Ryan C.M."/>
            <person name="Banfield J.F."/>
        </authorList>
    </citation>
    <scope>NUCLEOTIDE SEQUENCE [LARGE SCALE GENOMIC DNA]</scope>
</reference>
<dbReference type="PANTHER" id="PTHR10443:SF12">
    <property type="entry name" value="DIPEPTIDASE"/>
    <property type="match status" value="1"/>
</dbReference>
<sequence length="330" mass="37068">MARKADMMVFFDSQMKPVRGEEIEVDPRYNLDLACVTAAPPMGKWASSTYDVLLRVDRFGDNLVDQDVYIANSREDLISVGRKAILCLQHTPQDISQDGVRKLFRVGVRMMTIAYNGETPFGGGFKVPNVPLTDAGKELIRWFGESGMILDLSHAGHQTARDALNFIEESDINIRVVASHGGVFEKYPNPRNLPMELLRRIVEMGGLVGVYALTFGLTGEDHLGGFSAFLDHLSYLFGELRGFERSICIGTDAVYRERPISEWKGEFDVMAGSIPQGESFPARFPDTSYEFNTPRLFDIVEHEVRDAFPNFSDGILGENMFRFFSEALPR</sequence>
<dbReference type="InterPro" id="IPR008257">
    <property type="entry name" value="Pept_M19"/>
</dbReference>
<name>A0A2H0URZ3_9BACT</name>
<dbReference type="EMBL" id="PFAZ01000005">
    <property type="protein sequence ID" value="PIR89188.1"/>
    <property type="molecule type" value="Genomic_DNA"/>
</dbReference>
<evidence type="ECO:0000313" key="1">
    <source>
        <dbReference type="EMBL" id="PIR89188.1"/>
    </source>
</evidence>